<dbReference type="EMBL" id="JAIWYP010000006">
    <property type="protein sequence ID" value="KAH3810665.1"/>
    <property type="molecule type" value="Genomic_DNA"/>
</dbReference>
<dbReference type="PROSITE" id="PS50041">
    <property type="entry name" value="C_TYPE_LECTIN_2"/>
    <property type="match status" value="1"/>
</dbReference>
<keyword evidence="4" id="KW-1185">Reference proteome</keyword>
<evidence type="ECO:0000313" key="4">
    <source>
        <dbReference type="Proteomes" id="UP000828390"/>
    </source>
</evidence>
<reference evidence="3" key="2">
    <citation type="submission" date="2020-11" db="EMBL/GenBank/DDBJ databases">
        <authorList>
            <person name="McCartney M.A."/>
            <person name="Auch B."/>
            <person name="Kono T."/>
            <person name="Mallez S."/>
            <person name="Becker A."/>
            <person name="Gohl D.M."/>
            <person name="Silverstein K.A.T."/>
            <person name="Koren S."/>
            <person name="Bechman K.B."/>
            <person name="Herman A."/>
            <person name="Abrahante J.E."/>
            <person name="Garbe J."/>
        </authorList>
    </citation>
    <scope>NUCLEOTIDE SEQUENCE</scope>
    <source>
        <strain evidence="3">Duluth1</strain>
        <tissue evidence="3">Whole animal</tissue>
    </source>
</reference>
<dbReference type="Gene3D" id="3.10.100.10">
    <property type="entry name" value="Mannose-Binding Protein A, subunit A"/>
    <property type="match status" value="1"/>
</dbReference>
<dbReference type="CDD" id="cd00037">
    <property type="entry name" value="CLECT"/>
    <property type="match status" value="1"/>
</dbReference>
<evidence type="ECO:0000259" key="2">
    <source>
        <dbReference type="PROSITE" id="PS50041"/>
    </source>
</evidence>
<accession>A0A9D4JG62</accession>
<dbReference type="Proteomes" id="UP000828390">
    <property type="component" value="Unassembled WGS sequence"/>
</dbReference>
<evidence type="ECO:0000313" key="3">
    <source>
        <dbReference type="EMBL" id="KAH3810665.1"/>
    </source>
</evidence>
<dbReference type="InterPro" id="IPR016187">
    <property type="entry name" value="CTDL_fold"/>
</dbReference>
<dbReference type="InterPro" id="IPR016186">
    <property type="entry name" value="C-type_lectin-like/link_sf"/>
</dbReference>
<gene>
    <name evidence="3" type="ORF">DPMN_139059</name>
</gene>
<dbReference type="Pfam" id="PF00059">
    <property type="entry name" value="Lectin_C"/>
    <property type="match status" value="1"/>
</dbReference>
<feature type="chain" id="PRO_5039467852" description="C-type lectin domain-containing protein" evidence="1">
    <location>
        <begin position="34"/>
        <end position="87"/>
    </location>
</feature>
<protein>
    <recommendedName>
        <fullName evidence="2">C-type lectin domain-containing protein</fullName>
    </recommendedName>
</protein>
<organism evidence="3 4">
    <name type="scientific">Dreissena polymorpha</name>
    <name type="common">Zebra mussel</name>
    <name type="synonym">Mytilus polymorpha</name>
    <dbReference type="NCBI Taxonomy" id="45954"/>
    <lineage>
        <taxon>Eukaryota</taxon>
        <taxon>Metazoa</taxon>
        <taxon>Spiralia</taxon>
        <taxon>Lophotrochozoa</taxon>
        <taxon>Mollusca</taxon>
        <taxon>Bivalvia</taxon>
        <taxon>Autobranchia</taxon>
        <taxon>Heteroconchia</taxon>
        <taxon>Euheterodonta</taxon>
        <taxon>Imparidentia</taxon>
        <taxon>Neoheterodontei</taxon>
        <taxon>Myida</taxon>
        <taxon>Dreissenoidea</taxon>
        <taxon>Dreissenidae</taxon>
        <taxon>Dreissena</taxon>
    </lineage>
</organism>
<feature type="domain" description="C-type lectin" evidence="2">
    <location>
        <begin position="28"/>
        <end position="84"/>
    </location>
</feature>
<sequence length="87" mass="9918">MIKSKLLLLILSDAPLYCIVCITGDWIWRWSDGTPIPLTQGQSGFWGPLRPNNGNKPLCLRMRADMEYLLDDDPCTTLHPTICERDL</sequence>
<keyword evidence="1" id="KW-0732">Signal</keyword>
<feature type="signal peptide" evidence="1">
    <location>
        <begin position="1"/>
        <end position="33"/>
    </location>
</feature>
<proteinExistence type="predicted"/>
<name>A0A9D4JG62_DREPO</name>
<evidence type="ECO:0000256" key="1">
    <source>
        <dbReference type="SAM" id="SignalP"/>
    </source>
</evidence>
<reference evidence="3" key="1">
    <citation type="journal article" date="2019" name="bioRxiv">
        <title>The Genome of the Zebra Mussel, Dreissena polymorpha: A Resource for Invasive Species Research.</title>
        <authorList>
            <person name="McCartney M.A."/>
            <person name="Auch B."/>
            <person name="Kono T."/>
            <person name="Mallez S."/>
            <person name="Zhang Y."/>
            <person name="Obille A."/>
            <person name="Becker A."/>
            <person name="Abrahante J.E."/>
            <person name="Garbe J."/>
            <person name="Badalamenti J.P."/>
            <person name="Herman A."/>
            <person name="Mangelson H."/>
            <person name="Liachko I."/>
            <person name="Sullivan S."/>
            <person name="Sone E.D."/>
            <person name="Koren S."/>
            <person name="Silverstein K.A.T."/>
            <person name="Beckman K.B."/>
            <person name="Gohl D.M."/>
        </authorList>
    </citation>
    <scope>NUCLEOTIDE SEQUENCE</scope>
    <source>
        <strain evidence="3">Duluth1</strain>
        <tissue evidence="3">Whole animal</tissue>
    </source>
</reference>
<dbReference type="SUPFAM" id="SSF56436">
    <property type="entry name" value="C-type lectin-like"/>
    <property type="match status" value="1"/>
</dbReference>
<dbReference type="InterPro" id="IPR001304">
    <property type="entry name" value="C-type_lectin-like"/>
</dbReference>
<dbReference type="AlphaFoldDB" id="A0A9D4JG62"/>
<comment type="caution">
    <text evidence="3">The sequence shown here is derived from an EMBL/GenBank/DDBJ whole genome shotgun (WGS) entry which is preliminary data.</text>
</comment>